<sequence length="190" mass="21070">MIEPPKTKHLGQVIVMTGEDGGLGLASLYGNKISLWLRETGTDGAAGWVQHRTIDLKMLLPLFNPKRRACLSGVIPERANIIFVSTEDGVFRIEFASLQARKVSKVGTDVKTIYPFVSFYTETLLQRLANSKLPEPVVESVIVNESPDNMAYQKESVNPSSRRANVFGWQIHHLALLVFFVAFAALGKVK</sequence>
<reference evidence="2" key="2">
    <citation type="submission" date="2021-12" db="EMBL/GenBank/DDBJ databases">
        <title>Resequencing data analysis of finger millet.</title>
        <authorList>
            <person name="Hatakeyama M."/>
            <person name="Aluri S."/>
            <person name="Balachadran M.T."/>
            <person name="Sivarajan S.R."/>
            <person name="Poveda L."/>
            <person name="Shimizu-Inatsugi R."/>
            <person name="Schlapbach R."/>
            <person name="Sreeman S.M."/>
            <person name="Shimizu K.K."/>
        </authorList>
    </citation>
    <scope>NUCLEOTIDE SEQUENCE</scope>
</reference>
<keyword evidence="3" id="KW-1185">Reference proteome</keyword>
<dbReference type="Proteomes" id="UP001054889">
    <property type="component" value="Unassembled WGS sequence"/>
</dbReference>
<evidence type="ECO:0000313" key="2">
    <source>
        <dbReference type="EMBL" id="GJN02935.1"/>
    </source>
</evidence>
<gene>
    <name evidence="2" type="primary">ga20330</name>
    <name evidence="2" type="ORF">PR202_ga20330</name>
</gene>
<dbReference type="AlphaFoldDB" id="A0AAV5CYR5"/>
<dbReference type="PANTHER" id="PTHR33186">
    <property type="entry name" value="OS10G0136150 PROTEIN-RELATED"/>
    <property type="match status" value="1"/>
</dbReference>
<reference evidence="2" key="1">
    <citation type="journal article" date="2018" name="DNA Res.">
        <title>Multiple hybrid de novo genome assembly of finger millet, an orphan allotetraploid crop.</title>
        <authorList>
            <person name="Hatakeyama M."/>
            <person name="Aluri S."/>
            <person name="Balachadran M.T."/>
            <person name="Sivarajan S.R."/>
            <person name="Patrignani A."/>
            <person name="Gruter S."/>
            <person name="Poveda L."/>
            <person name="Shimizu-Inatsugi R."/>
            <person name="Baeten J."/>
            <person name="Francoijs K.J."/>
            <person name="Nataraja K.N."/>
            <person name="Reddy Y.A.N."/>
            <person name="Phadnis S."/>
            <person name="Ravikumar R.L."/>
            <person name="Schlapbach R."/>
            <person name="Sreeman S.M."/>
            <person name="Shimizu K.K."/>
        </authorList>
    </citation>
    <scope>NUCLEOTIDE SEQUENCE</scope>
</reference>
<organism evidence="2 3">
    <name type="scientific">Eleusine coracana subsp. coracana</name>
    <dbReference type="NCBI Taxonomy" id="191504"/>
    <lineage>
        <taxon>Eukaryota</taxon>
        <taxon>Viridiplantae</taxon>
        <taxon>Streptophyta</taxon>
        <taxon>Embryophyta</taxon>
        <taxon>Tracheophyta</taxon>
        <taxon>Spermatophyta</taxon>
        <taxon>Magnoliopsida</taxon>
        <taxon>Liliopsida</taxon>
        <taxon>Poales</taxon>
        <taxon>Poaceae</taxon>
        <taxon>PACMAD clade</taxon>
        <taxon>Chloridoideae</taxon>
        <taxon>Cynodonteae</taxon>
        <taxon>Eleusininae</taxon>
        <taxon>Eleusine</taxon>
    </lineage>
</organism>
<protein>
    <submittedName>
        <fullName evidence="2">Uncharacterized protein</fullName>
    </submittedName>
</protein>
<keyword evidence="1" id="KW-1133">Transmembrane helix</keyword>
<accession>A0AAV5CYR5</accession>
<feature type="transmembrane region" description="Helical" evidence="1">
    <location>
        <begin position="166"/>
        <end position="186"/>
    </location>
</feature>
<proteinExistence type="predicted"/>
<dbReference type="EMBL" id="BQKI01000009">
    <property type="protein sequence ID" value="GJN02935.1"/>
    <property type="molecule type" value="Genomic_DNA"/>
</dbReference>
<comment type="caution">
    <text evidence="2">The sequence shown here is derived from an EMBL/GenBank/DDBJ whole genome shotgun (WGS) entry which is preliminary data.</text>
</comment>
<evidence type="ECO:0000313" key="3">
    <source>
        <dbReference type="Proteomes" id="UP001054889"/>
    </source>
</evidence>
<name>A0AAV5CYR5_ELECO</name>
<keyword evidence="1" id="KW-0472">Membrane</keyword>
<dbReference type="PANTHER" id="PTHR33186:SF15">
    <property type="entry name" value="OS06G0249850 PROTEIN"/>
    <property type="match status" value="1"/>
</dbReference>
<keyword evidence="1" id="KW-0812">Transmembrane</keyword>
<evidence type="ECO:0000256" key="1">
    <source>
        <dbReference type="SAM" id="Phobius"/>
    </source>
</evidence>